<protein>
    <submittedName>
        <fullName evidence="1">Uncharacterized protein</fullName>
    </submittedName>
</protein>
<dbReference type="EMBL" id="JBBJUP010000001">
    <property type="protein sequence ID" value="MEJ8277444.1"/>
    <property type="molecule type" value="Genomic_DNA"/>
</dbReference>
<evidence type="ECO:0000313" key="1">
    <source>
        <dbReference type="EMBL" id="MEJ8277444.1"/>
    </source>
</evidence>
<accession>A0ABU8T0G7</accession>
<organism evidence="1 2">
    <name type="scientific">Pseudonocardia spirodelae</name>
    <dbReference type="NCBI Taxonomy" id="3133431"/>
    <lineage>
        <taxon>Bacteria</taxon>
        <taxon>Bacillati</taxon>
        <taxon>Actinomycetota</taxon>
        <taxon>Actinomycetes</taxon>
        <taxon>Pseudonocardiales</taxon>
        <taxon>Pseudonocardiaceae</taxon>
        <taxon>Pseudonocardia</taxon>
    </lineage>
</organism>
<sequence>MLPDRRESILALAVPIPDIRIDPESVILTAHAVQRYRERVEGVQRRIAVRRLRHLLDTAQWEHRPRPWTEIVLHPEVVYGYSPDRPDVCLLVRGNALVTVLSQRFFAQAIPHPRARRCG</sequence>
<name>A0ABU8T0G7_9PSEU</name>
<dbReference type="Proteomes" id="UP001364211">
    <property type="component" value="Unassembled WGS sequence"/>
</dbReference>
<proteinExistence type="predicted"/>
<evidence type="ECO:0000313" key="2">
    <source>
        <dbReference type="Proteomes" id="UP001364211"/>
    </source>
</evidence>
<keyword evidence="2" id="KW-1185">Reference proteome</keyword>
<gene>
    <name evidence="1" type="ORF">WJX68_00760</name>
</gene>
<comment type="caution">
    <text evidence="1">The sequence shown here is derived from an EMBL/GenBank/DDBJ whole genome shotgun (WGS) entry which is preliminary data.</text>
</comment>
<dbReference type="RefSeq" id="WP_340285480.1">
    <property type="nucleotide sequence ID" value="NZ_JBBJUP010000001.1"/>
</dbReference>
<reference evidence="1 2" key="1">
    <citation type="submission" date="2024-03" db="EMBL/GenBank/DDBJ databases">
        <title>Draft genome sequence of Pseudonocardia sp. DW16-2.</title>
        <authorList>
            <person name="Duangmal K."/>
        </authorList>
    </citation>
    <scope>NUCLEOTIDE SEQUENCE [LARGE SCALE GENOMIC DNA]</scope>
    <source>
        <strain evidence="1 2">DW16-2</strain>
    </source>
</reference>